<sequence length="46" mass="5370">MPDALLVWNYLNKLSDFTKSTVYQPKQNSRSSHLTKELKQSSLLMK</sequence>
<gene>
    <name evidence="2" type="ORF">H1P_30013</name>
</gene>
<evidence type="ECO:0000313" key="3">
    <source>
        <dbReference type="Proteomes" id="UP000320055"/>
    </source>
</evidence>
<evidence type="ECO:0000256" key="1">
    <source>
        <dbReference type="SAM" id="MobiDB-lite"/>
    </source>
</evidence>
<evidence type="ECO:0000313" key="2">
    <source>
        <dbReference type="EMBL" id="VEP14937.1"/>
    </source>
</evidence>
<feature type="region of interest" description="Disordered" evidence="1">
    <location>
        <begin position="25"/>
        <end position="46"/>
    </location>
</feature>
<reference evidence="2 3" key="1">
    <citation type="submission" date="2019-01" db="EMBL/GenBank/DDBJ databases">
        <authorList>
            <person name="Brito A."/>
        </authorList>
    </citation>
    <scope>NUCLEOTIDE SEQUENCE [LARGE SCALE GENOMIC DNA]</scope>
    <source>
        <strain evidence="2">1</strain>
    </source>
</reference>
<accession>A0A563VU15</accession>
<name>A0A563VU15_9CYAN</name>
<keyword evidence="3" id="KW-1185">Reference proteome</keyword>
<dbReference type="Proteomes" id="UP000320055">
    <property type="component" value="Unassembled WGS sequence"/>
</dbReference>
<organism evidence="2 3">
    <name type="scientific">Hyella patelloides LEGE 07179</name>
    <dbReference type="NCBI Taxonomy" id="945734"/>
    <lineage>
        <taxon>Bacteria</taxon>
        <taxon>Bacillati</taxon>
        <taxon>Cyanobacteriota</taxon>
        <taxon>Cyanophyceae</taxon>
        <taxon>Pleurocapsales</taxon>
        <taxon>Hyellaceae</taxon>
        <taxon>Hyella</taxon>
    </lineage>
</organism>
<protein>
    <submittedName>
        <fullName evidence="2">Transposase</fullName>
    </submittedName>
</protein>
<dbReference type="AlphaFoldDB" id="A0A563VU15"/>
<dbReference type="EMBL" id="CAACVJ010000223">
    <property type="protein sequence ID" value="VEP14937.1"/>
    <property type="molecule type" value="Genomic_DNA"/>
</dbReference>
<proteinExistence type="predicted"/>